<dbReference type="GO" id="GO:0004197">
    <property type="term" value="F:cysteine-type endopeptidase activity"/>
    <property type="evidence" value="ECO:0007669"/>
    <property type="project" value="InterPro"/>
</dbReference>
<dbReference type="AlphaFoldDB" id="A0A9P5Z593"/>
<dbReference type="Pfam" id="PF00656">
    <property type="entry name" value="Peptidase_C14"/>
    <property type="match status" value="1"/>
</dbReference>
<dbReference type="EMBL" id="MU155180">
    <property type="protein sequence ID" value="KAF9481354.1"/>
    <property type="molecule type" value="Genomic_DNA"/>
</dbReference>
<protein>
    <recommendedName>
        <fullName evidence="2">Peptidase C14 caspase domain-containing protein</fullName>
    </recommendedName>
</protein>
<evidence type="ECO:0000313" key="3">
    <source>
        <dbReference type="EMBL" id="KAF9481354.1"/>
    </source>
</evidence>
<evidence type="ECO:0000256" key="1">
    <source>
        <dbReference type="ARBA" id="ARBA00009005"/>
    </source>
</evidence>
<reference evidence="3" key="1">
    <citation type="submission" date="2020-11" db="EMBL/GenBank/DDBJ databases">
        <authorList>
            <consortium name="DOE Joint Genome Institute"/>
            <person name="Ahrendt S."/>
            <person name="Riley R."/>
            <person name="Andreopoulos W."/>
            <person name="Labutti K."/>
            <person name="Pangilinan J."/>
            <person name="Ruiz-Duenas F.J."/>
            <person name="Barrasa J.M."/>
            <person name="Sanchez-Garcia M."/>
            <person name="Camarero S."/>
            <person name="Miyauchi S."/>
            <person name="Serrano A."/>
            <person name="Linde D."/>
            <person name="Babiker R."/>
            <person name="Drula E."/>
            <person name="Ayuso-Fernandez I."/>
            <person name="Pacheco R."/>
            <person name="Padilla G."/>
            <person name="Ferreira P."/>
            <person name="Barriuso J."/>
            <person name="Kellner H."/>
            <person name="Castanera R."/>
            <person name="Alfaro M."/>
            <person name="Ramirez L."/>
            <person name="Pisabarro A.G."/>
            <person name="Kuo A."/>
            <person name="Tritt A."/>
            <person name="Lipzen A."/>
            <person name="He G."/>
            <person name="Yan M."/>
            <person name="Ng V."/>
            <person name="Cullen D."/>
            <person name="Martin F."/>
            <person name="Rosso M.-N."/>
            <person name="Henrissat B."/>
            <person name="Hibbett D."/>
            <person name="Martinez A.T."/>
            <person name="Grigoriev I.V."/>
        </authorList>
    </citation>
    <scope>NUCLEOTIDE SEQUENCE</scope>
    <source>
        <strain evidence="3">CIRM-BRFM 674</strain>
    </source>
</reference>
<sequence length="638" mass="71541">GYCDETELTIEALVIGIDKYPQYRGGNLAGATGDADAFERFLRTRLHVCEQNIQSLRNEQASRQGILDGFHRLRDKQTRRSNQVEIIIYFAGHGIPVYSEWEGLDKQAGSMGMLCPSDIGAQKNTTSFIPGISTHTISTLLHQIIFCRKGSNITIILDCCCSAGMSLLDGTTGGNLRLILGHKASVQCNGTLIMLAACGRDQLAREDPATKHGYFTHNLLEIMYNELETLTYRSFMDNLPTLGPGQTPHCKGTGVNRPLFGVNKETKSDTAHIYTTVAKDGSITLQAGLAQGITVGARFSAHKTDLMDSRVYPNSPLGYFLVAKSVRTFSSNLDFEYPQNPIELGRRPPQHFYCRAVGGVPHTFYLHCKDKTWLESIFRTESRQPTHPINIVDDLAACNLELIHSNDTISFHRRNDAVIHHIGSLIPHTVNEADSRALLRTIDAASHFHYHRTRCSTHHDKDIRMELYMLEKNTCNAHTSWHPVGENLISNEITTILVDQDHYFGITIINNSESVLYPFLFYFDPNNFEICEIYSPPIIAGDGRLDNSADSDAPLPPKARLAIGYGDSSNRPLQFCLEDDTKDVGFLRLFLSTRPGSFQSIIQESPFEYSRVLKRMPQKEADWWMVKTATIIQIPRAK</sequence>
<feature type="non-terminal residue" evidence="3">
    <location>
        <position position="1"/>
    </location>
</feature>
<feature type="domain" description="Peptidase C14 caspase" evidence="2">
    <location>
        <begin position="12"/>
        <end position="237"/>
    </location>
</feature>
<comment type="similarity">
    <text evidence="1">Belongs to the peptidase C14B family.</text>
</comment>
<gene>
    <name evidence="3" type="ORF">BDN70DRAFT_975221</name>
</gene>
<dbReference type="Proteomes" id="UP000807469">
    <property type="component" value="Unassembled WGS sequence"/>
</dbReference>
<name>A0A9P5Z593_9AGAR</name>
<dbReference type="GO" id="GO:0006508">
    <property type="term" value="P:proteolysis"/>
    <property type="evidence" value="ECO:0007669"/>
    <property type="project" value="InterPro"/>
</dbReference>
<comment type="caution">
    <text evidence="3">The sequence shown here is derived from an EMBL/GenBank/DDBJ whole genome shotgun (WGS) entry which is preliminary data.</text>
</comment>
<evidence type="ECO:0000259" key="2">
    <source>
        <dbReference type="Pfam" id="PF00656"/>
    </source>
</evidence>
<dbReference type="OrthoDB" id="3223806at2759"/>
<accession>A0A9P5Z593</accession>
<dbReference type="PANTHER" id="PTHR48104">
    <property type="entry name" value="METACASPASE-4"/>
    <property type="match status" value="1"/>
</dbReference>
<keyword evidence="4" id="KW-1185">Reference proteome</keyword>
<proteinExistence type="inferred from homology"/>
<dbReference type="GO" id="GO:0005737">
    <property type="term" value="C:cytoplasm"/>
    <property type="evidence" value="ECO:0007669"/>
    <property type="project" value="TreeGrafter"/>
</dbReference>
<dbReference type="InterPro" id="IPR050452">
    <property type="entry name" value="Metacaspase"/>
</dbReference>
<organism evidence="3 4">
    <name type="scientific">Pholiota conissans</name>
    <dbReference type="NCBI Taxonomy" id="109636"/>
    <lineage>
        <taxon>Eukaryota</taxon>
        <taxon>Fungi</taxon>
        <taxon>Dikarya</taxon>
        <taxon>Basidiomycota</taxon>
        <taxon>Agaricomycotina</taxon>
        <taxon>Agaricomycetes</taxon>
        <taxon>Agaricomycetidae</taxon>
        <taxon>Agaricales</taxon>
        <taxon>Agaricineae</taxon>
        <taxon>Strophariaceae</taxon>
        <taxon>Pholiota</taxon>
    </lineage>
</organism>
<evidence type="ECO:0000313" key="4">
    <source>
        <dbReference type="Proteomes" id="UP000807469"/>
    </source>
</evidence>
<dbReference type="InterPro" id="IPR011600">
    <property type="entry name" value="Pept_C14_caspase"/>
</dbReference>
<dbReference type="PANTHER" id="PTHR48104:SF30">
    <property type="entry name" value="METACASPASE-1"/>
    <property type="match status" value="1"/>
</dbReference>
<dbReference type="Gene3D" id="3.40.50.1460">
    <property type="match status" value="1"/>
</dbReference>